<dbReference type="OrthoDB" id="331716at2759"/>
<protein>
    <submittedName>
        <fullName evidence="4">Di-sulfide bridge nucleocytoplasmic transport domain protein</fullName>
    </submittedName>
</protein>
<feature type="region of interest" description="Disordered" evidence="1">
    <location>
        <begin position="138"/>
        <end position="189"/>
    </location>
</feature>
<dbReference type="InterPro" id="IPR040202">
    <property type="entry name" value="Brl1/Brr6"/>
</dbReference>
<gene>
    <name evidence="4" type="ORF">CSUI_002711</name>
</gene>
<feature type="region of interest" description="Disordered" evidence="1">
    <location>
        <begin position="374"/>
        <end position="402"/>
    </location>
</feature>
<accession>A0A2C6L3N6</accession>
<evidence type="ECO:0000313" key="4">
    <source>
        <dbReference type="EMBL" id="PHJ23437.1"/>
    </source>
</evidence>
<evidence type="ECO:0000313" key="5">
    <source>
        <dbReference type="Proteomes" id="UP000221165"/>
    </source>
</evidence>
<feature type="compositionally biased region" description="Low complexity" evidence="1">
    <location>
        <begin position="141"/>
        <end position="160"/>
    </location>
</feature>
<feature type="transmembrane region" description="Helical" evidence="2">
    <location>
        <begin position="575"/>
        <end position="593"/>
    </location>
</feature>
<dbReference type="GeneID" id="94426121"/>
<evidence type="ECO:0000256" key="1">
    <source>
        <dbReference type="SAM" id="MobiDB-lite"/>
    </source>
</evidence>
<feature type="transmembrane region" description="Helical" evidence="2">
    <location>
        <begin position="468"/>
        <end position="490"/>
    </location>
</feature>
<comment type="caution">
    <text evidence="4">The sequence shown here is derived from an EMBL/GenBank/DDBJ whole genome shotgun (WGS) entry which is preliminary data.</text>
</comment>
<evidence type="ECO:0000256" key="2">
    <source>
        <dbReference type="SAM" id="Phobius"/>
    </source>
</evidence>
<keyword evidence="2" id="KW-0812">Transmembrane</keyword>
<feature type="compositionally biased region" description="Polar residues" evidence="1">
    <location>
        <begin position="258"/>
        <end position="268"/>
    </location>
</feature>
<feature type="compositionally biased region" description="Low complexity" evidence="1">
    <location>
        <begin position="22"/>
        <end position="37"/>
    </location>
</feature>
<dbReference type="PANTHER" id="PTHR28136:SF1">
    <property type="entry name" value="NUCLEUS EXPORT PROTEIN BRL1"/>
    <property type="match status" value="1"/>
</dbReference>
<dbReference type="VEuPathDB" id="ToxoDB:CSUI_002711"/>
<name>A0A2C6L3N6_9APIC</name>
<dbReference type="GO" id="GO:0031965">
    <property type="term" value="C:nuclear membrane"/>
    <property type="evidence" value="ECO:0007669"/>
    <property type="project" value="InterPro"/>
</dbReference>
<dbReference type="EMBL" id="MIGC01001128">
    <property type="protein sequence ID" value="PHJ23437.1"/>
    <property type="molecule type" value="Genomic_DNA"/>
</dbReference>
<feature type="compositionally biased region" description="Polar residues" evidence="1">
    <location>
        <begin position="230"/>
        <end position="241"/>
    </location>
</feature>
<feature type="region of interest" description="Disordered" evidence="1">
    <location>
        <begin position="20"/>
        <end position="46"/>
    </location>
</feature>
<feature type="region of interest" description="Disordered" evidence="1">
    <location>
        <begin position="206"/>
        <end position="284"/>
    </location>
</feature>
<keyword evidence="5" id="KW-1185">Reference proteome</keyword>
<feature type="compositionally biased region" description="Polar residues" evidence="1">
    <location>
        <begin position="636"/>
        <end position="645"/>
    </location>
</feature>
<keyword evidence="2" id="KW-1133">Transmembrane helix</keyword>
<dbReference type="Pfam" id="PF10104">
    <property type="entry name" value="Brr6_like_C_C"/>
    <property type="match status" value="1"/>
</dbReference>
<proteinExistence type="predicted"/>
<dbReference type="InterPro" id="IPR018767">
    <property type="entry name" value="Brl1/Brr6_dom"/>
</dbReference>
<feature type="region of interest" description="Disordered" evidence="1">
    <location>
        <begin position="636"/>
        <end position="658"/>
    </location>
</feature>
<feature type="domain" description="Brl1/Brr6" evidence="3">
    <location>
        <begin position="462"/>
        <end position="591"/>
    </location>
</feature>
<evidence type="ECO:0000259" key="3">
    <source>
        <dbReference type="SMART" id="SM01042"/>
    </source>
</evidence>
<reference evidence="4 5" key="1">
    <citation type="journal article" date="2017" name="Int. J. Parasitol.">
        <title>The genome of the protozoan parasite Cystoisospora suis and a reverse vaccinology approach to identify vaccine candidates.</title>
        <authorList>
            <person name="Palmieri N."/>
            <person name="Shrestha A."/>
            <person name="Ruttkowski B."/>
            <person name="Beck T."/>
            <person name="Vogl C."/>
            <person name="Tomley F."/>
            <person name="Blake D.P."/>
            <person name="Joachim A."/>
        </authorList>
    </citation>
    <scope>NUCLEOTIDE SEQUENCE [LARGE SCALE GENOMIC DNA]</scope>
    <source>
        <strain evidence="4 5">Wien I</strain>
    </source>
</reference>
<organism evidence="4 5">
    <name type="scientific">Cystoisospora suis</name>
    <dbReference type="NCBI Taxonomy" id="483139"/>
    <lineage>
        <taxon>Eukaryota</taxon>
        <taxon>Sar</taxon>
        <taxon>Alveolata</taxon>
        <taxon>Apicomplexa</taxon>
        <taxon>Conoidasida</taxon>
        <taxon>Coccidia</taxon>
        <taxon>Eucoccidiorida</taxon>
        <taxon>Eimeriorina</taxon>
        <taxon>Sarcocystidae</taxon>
        <taxon>Cystoisospora</taxon>
    </lineage>
</organism>
<sequence>MMGRVFFGTRESQHLIEDELVSSGSSASPSTVASQDSRSISPTLDNAHCRSPMLKHPFMEETRRLLLPKSLPEEEPLSSALGALGLSCQDSDAPSQASLFPQANKCHLSRRPPHCSLSDVSAVQDAYTHCCSQPTTALRHPTAAASRVRSSSFSGSSDAAAPPPRPSPVNKGPWLPSGSHRTARLATTTSISTPNTTECFFSCEPDTSRDISLSGGSRALPRKRIKRTSAGDSRTSYARPSNDTEREALSATGGADVSHTQVAPNTPSKEVPGDPGEDKSRQIVKKKRRIGGFIGLLLSLFERDDQGLADSCLQNKSGHISSTHPCQPYPSQSSPAQSTACPSACTASTAPLPPILRSGVEGRNIFRSHSVGSASIRRTPRPANTAEPLAIPPVPRGPPQSASIPPVEERIGWCQSYPPLVGHNRRTSSPLCVVPAASGSPLVFPSPCLSGYSRLAQFADASQRLLRLAWSGCCVTVLVWLLLHLAISLYRDIKQGEEQRQLQNAAEAAHCRQQHRDNGCDTLDPLPPYLQQPCTDWKACLMRQPDSHGERTKVVAAVVGDVLNVFFQRLEWRTIACLALLLIAIMYASTFLAQPLPPPLIPPASSRSSPSDFSHQGLRAPHCGLAMPSPVVQTKVETGQLQVSSEGRYAKAPPPRGT</sequence>
<dbReference type="GO" id="GO:0006998">
    <property type="term" value="P:nuclear envelope organization"/>
    <property type="evidence" value="ECO:0007669"/>
    <property type="project" value="InterPro"/>
</dbReference>
<dbReference type="SMART" id="SM01042">
    <property type="entry name" value="Brr6_like_C_C"/>
    <property type="match status" value="1"/>
</dbReference>
<dbReference type="PANTHER" id="PTHR28136">
    <property type="entry name" value="NUCLEUS EXPORT PROTEIN BRR6"/>
    <property type="match status" value="1"/>
</dbReference>
<dbReference type="RefSeq" id="XP_067925113.1">
    <property type="nucleotide sequence ID" value="XM_068062910.1"/>
</dbReference>
<keyword evidence="2" id="KW-0472">Membrane</keyword>
<dbReference type="AlphaFoldDB" id="A0A2C6L3N6"/>
<dbReference type="GO" id="GO:0055088">
    <property type="term" value="P:lipid homeostasis"/>
    <property type="evidence" value="ECO:0007669"/>
    <property type="project" value="InterPro"/>
</dbReference>
<dbReference type="Proteomes" id="UP000221165">
    <property type="component" value="Unassembled WGS sequence"/>
</dbReference>